<evidence type="ECO:0000313" key="2">
    <source>
        <dbReference type="Proteomes" id="UP000784294"/>
    </source>
</evidence>
<comment type="caution">
    <text evidence="1">The sequence shown here is derived from an EMBL/GenBank/DDBJ whole genome shotgun (WGS) entry which is preliminary data.</text>
</comment>
<sequence>MAIAMQSSIISVVLADPLLRAKHMTGPFFCASIRFIVRAMDQNQGRISLYYSRLHWLVGAGGTTGLLPRCSGRPSIFCLKRSFYCPSPTFPPSEESSSPDPALAELSDPVLCTILAWPNYCSTKKAR</sequence>
<accession>A0A3S5AG67</accession>
<dbReference type="Proteomes" id="UP000784294">
    <property type="component" value="Unassembled WGS sequence"/>
</dbReference>
<evidence type="ECO:0000313" key="1">
    <source>
        <dbReference type="EMBL" id="VEL28444.1"/>
    </source>
</evidence>
<dbReference type="EMBL" id="CAAALY010095117">
    <property type="protein sequence ID" value="VEL28444.1"/>
    <property type="molecule type" value="Genomic_DNA"/>
</dbReference>
<reference evidence="1" key="1">
    <citation type="submission" date="2018-11" db="EMBL/GenBank/DDBJ databases">
        <authorList>
            <consortium name="Pathogen Informatics"/>
        </authorList>
    </citation>
    <scope>NUCLEOTIDE SEQUENCE</scope>
</reference>
<dbReference type="AlphaFoldDB" id="A0A3S5AG67"/>
<protein>
    <submittedName>
        <fullName evidence="1">Uncharacterized protein</fullName>
    </submittedName>
</protein>
<name>A0A3S5AG67_9PLAT</name>
<gene>
    <name evidence="1" type="ORF">PXEA_LOCUS21884</name>
</gene>
<keyword evidence="2" id="KW-1185">Reference proteome</keyword>
<organism evidence="1 2">
    <name type="scientific">Protopolystoma xenopodis</name>
    <dbReference type="NCBI Taxonomy" id="117903"/>
    <lineage>
        <taxon>Eukaryota</taxon>
        <taxon>Metazoa</taxon>
        <taxon>Spiralia</taxon>
        <taxon>Lophotrochozoa</taxon>
        <taxon>Platyhelminthes</taxon>
        <taxon>Monogenea</taxon>
        <taxon>Polyopisthocotylea</taxon>
        <taxon>Polystomatidea</taxon>
        <taxon>Polystomatidae</taxon>
        <taxon>Protopolystoma</taxon>
    </lineage>
</organism>
<proteinExistence type="predicted"/>